<feature type="compositionally biased region" description="Polar residues" evidence="3">
    <location>
        <begin position="80"/>
        <end position="118"/>
    </location>
</feature>
<feature type="compositionally biased region" description="Low complexity" evidence="3">
    <location>
        <begin position="1"/>
        <end position="11"/>
    </location>
</feature>
<organism evidence="5">
    <name type="scientific">Psilocybe cubensis</name>
    <name type="common">Psychedelic mushroom</name>
    <name type="synonym">Stropharia cubensis</name>
    <dbReference type="NCBI Taxonomy" id="181762"/>
    <lineage>
        <taxon>Eukaryota</taxon>
        <taxon>Fungi</taxon>
        <taxon>Dikarya</taxon>
        <taxon>Basidiomycota</taxon>
        <taxon>Agaricomycotina</taxon>
        <taxon>Agaricomycetes</taxon>
        <taxon>Agaricomycetidae</taxon>
        <taxon>Agaricales</taxon>
        <taxon>Agaricineae</taxon>
        <taxon>Strophariaceae</taxon>
        <taxon>Psilocybe</taxon>
    </lineage>
</organism>
<dbReference type="InterPro" id="IPR032640">
    <property type="entry name" value="AMPK1_CBM"/>
</dbReference>
<feature type="domain" description="Association with the SNF1 complex (ASC)" evidence="4">
    <location>
        <begin position="423"/>
        <end position="798"/>
    </location>
</feature>
<feature type="compositionally biased region" description="Polar residues" evidence="3">
    <location>
        <begin position="18"/>
        <end position="29"/>
    </location>
</feature>
<name>A0A8H7XP23_PSICU</name>
<dbReference type="GO" id="GO:0019901">
    <property type="term" value="F:protein kinase binding"/>
    <property type="evidence" value="ECO:0007669"/>
    <property type="project" value="TreeGrafter"/>
</dbReference>
<dbReference type="CDD" id="cd02859">
    <property type="entry name" value="E_set_AMPKbeta_like_N"/>
    <property type="match status" value="1"/>
</dbReference>
<dbReference type="GO" id="GO:0005737">
    <property type="term" value="C:cytoplasm"/>
    <property type="evidence" value="ECO:0007669"/>
    <property type="project" value="TreeGrafter"/>
</dbReference>
<dbReference type="Pfam" id="PF04739">
    <property type="entry name" value="AMPKBI"/>
    <property type="match status" value="1"/>
</dbReference>
<dbReference type="InterPro" id="IPR014756">
    <property type="entry name" value="Ig_E-set"/>
</dbReference>
<dbReference type="InterPro" id="IPR037256">
    <property type="entry name" value="ASC_dom_sf"/>
</dbReference>
<sequence>MGNSASNANNPPRNPPAQTSMRQTSTSPGPGNPHPSMRTKKRSLELPDLASLSLTPASNNGSNRGRQTKSASIPIPPAPQNNNYPFNHYITSQDVETEQRTSVQLPSTSDMLQQTTGYGNYRGGLQPPSTHQPFPPPPAPRGRTAGYYQSQNESRHNQSAPRGRQQAIPNKHHEQIMRIQELYDKSQQTPSAPPSSPAGPSSMPSIGSGYPREVVRSSIPVLLGKAAKAAAEVEQSAALSPLKEDLLADPVPVKIVWMGGGREVVLARAGDDEWKGRQPMERDPINPNVFTLTVHLRPGTHHVRFLVDGQWRVADDLPSAVDDQGSLANYVAVPLTYGLPGQTQPPVFTTAPTNTIQITMPPPQFASVQPPKKVQPGQSFWSADSSADGEDERRPSSSSGTAGNKGQADAAKNPAAAAAAAYIQAPWTDVFPPELLEAAREEEAYLAASAGQYDASGNTARVSGFVPAPNIPPAPGLPRHLDKLILNSRVGEQKRNGGDGSVNGSAHGHGHRGDRGDHGHRDGGGSGVGSGQGSAARRERRERERERERERGTRSSRRGTVPPPPPPSEDGGDYEPPAITVPTSTPASSTVQLPSTSSSSVPPAPASGSASGTTTPSNAAQASSTVNALASTSAGTISGASAGSGGVESTGTTTAATSPQASLPATPTGQMSPMQTPPKGVGWAAGGVAALPPSVLLAGFPQPGLQSSSAAPMPSSTTQSPSPQPPTLERAAVSGSRAITIDDANMPALTDDNSVLPVPSHVVLHHLCTSAIKNGVLAVANTTRYRKKYLTTIYYKPT</sequence>
<feature type="region of interest" description="Disordered" evidence="3">
    <location>
        <begin position="353"/>
        <end position="412"/>
    </location>
</feature>
<dbReference type="PANTHER" id="PTHR10343:SF81">
    <property type="entry name" value="CRUCIFORM DNA-RECOGNIZING PROTEIN 1-RELATED"/>
    <property type="match status" value="1"/>
</dbReference>
<feature type="compositionally biased region" description="Polar residues" evidence="3">
    <location>
        <begin position="376"/>
        <end position="385"/>
    </location>
</feature>
<feature type="compositionally biased region" description="Polar residues" evidence="3">
    <location>
        <begin position="147"/>
        <end position="160"/>
    </location>
</feature>
<evidence type="ECO:0000259" key="4">
    <source>
        <dbReference type="SMART" id="SM01010"/>
    </source>
</evidence>
<comment type="similarity">
    <text evidence="1">Belongs to the 5'-AMP-activated protein kinase beta subunit family.</text>
</comment>
<feature type="compositionally biased region" description="Basic and acidic residues" evidence="3">
    <location>
        <begin position="511"/>
        <end position="523"/>
    </location>
</feature>
<feature type="compositionally biased region" description="Low complexity" evidence="3">
    <location>
        <begin position="649"/>
        <end position="668"/>
    </location>
</feature>
<dbReference type="EMBL" id="JAFIQS010000010">
    <property type="protein sequence ID" value="KAG5165175.1"/>
    <property type="molecule type" value="Genomic_DNA"/>
</dbReference>
<feature type="region of interest" description="Disordered" evidence="3">
    <location>
        <begin position="640"/>
        <end position="680"/>
    </location>
</feature>
<feature type="compositionally biased region" description="Low complexity" evidence="3">
    <location>
        <begin position="198"/>
        <end position="209"/>
    </location>
</feature>
<dbReference type="InterPro" id="IPR013783">
    <property type="entry name" value="Ig-like_fold"/>
</dbReference>
<dbReference type="Gene3D" id="2.60.40.10">
    <property type="entry name" value="Immunoglobulins"/>
    <property type="match status" value="1"/>
</dbReference>
<dbReference type="Gene3D" id="6.20.250.60">
    <property type="match status" value="1"/>
</dbReference>
<accession>A0A8H7XP23</accession>
<dbReference type="PANTHER" id="PTHR10343">
    <property type="entry name" value="5'-AMP-ACTIVATED PROTEIN KINASE , BETA SUBUNIT"/>
    <property type="match status" value="1"/>
</dbReference>
<feature type="region of interest" description="Disordered" evidence="3">
    <location>
        <begin position="184"/>
        <end position="209"/>
    </location>
</feature>
<gene>
    <name evidence="5" type="ORF">JR316_009871</name>
</gene>
<proteinExistence type="inferred from homology"/>
<feature type="region of interest" description="Disordered" evidence="3">
    <location>
        <begin position="492"/>
        <end position="624"/>
    </location>
</feature>
<evidence type="ECO:0000256" key="2">
    <source>
        <dbReference type="ARBA" id="ARBA00038216"/>
    </source>
</evidence>
<dbReference type="GO" id="GO:0005634">
    <property type="term" value="C:nucleus"/>
    <property type="evidence" value="ECO:0007669"/>
    <property type="project" value="TreeGrafter"/>
</dbReference>
<evidence type="ECO:0000313" key="5">
    <source>
        <dbReference type="EMBL" id="KAG5165175.1"/>
    </source>
</evidence>
<dbReference type="Pfam" id="PF16561">
    <property type="entry name" value="AMPK1_CBM"/>
    <property type="match status" value="1"/>
</dbReference>
<dbReference type="InterPro" id="IPR050827">
    <property type="entry name" value="CRP1_MDG1_kinase"/>
</dbReference>
<dbReference type="SUPFAM" id="SSF160219">
    <property type="entry name" value="AMPKBI-like"/>
    <property type="match status" value="1"/>
</dbReference>
<evidence type="ECO:0000256" key="1">
    <source>
        <dbReference type="ARBA" id="ARBA00010926"/>
    </source>
</evidence>
<feature type="compositionally biased region" description="Basic and acidic residues" evidence="3">
    <location>
        <begin position="536"/>
        <end position="553"/>
    </location>
</feature>
<dbReference type="SUPFAM" id="SSF81296">
    <property type="entry name" value="E set domains"/>
    <property type="match status" value="1"/>
</dbReference>
<dbReference type="InterPro" id="IPR006828">
    <property type="entry name" value="ASC_dom"/>
</dbReference>
<feature type="compositionally biased region" description="Low complexity" evidence="3">
    <location>
        <begin position="706"/>
        <end position="721"/>
    </location>
</feature>
<protein>
    <recommendedName>
        <fullName evidence="4">Association with the SNF1 complex (ASC) domain-containing protein</fullName>
    </recommendedName>
</protein>
<reference evidence="5" key="1">
    <citation type="submission" date="2021-02" db="EMBL/GenBank/DDBJ databases">
        <title>Psilocybe cubensis genome.</title>
        <authorList>
            <person name="Mckernan K.J."/>
            <person name="Crawford S."/>
            <person name="Trippe A."/>
            <person name="Kane L.T."/>
            <person name="Mclaughlin S."/>
        </authorList>
    </citation>
    <scope>NUCLEOTIDE SEQUENCE [LARGE SCALE GENOMIC DNA]</scope>
    <source>
        <strain evidence="5">MGC-MH-2018</strain>
    </source>
</reference>
<dbReference type="GO" id="GO:0007165">
    <property type="term" value="P:signal transduction"/>
    <property type="evidence" value="ECO:0007669"/>
    <property type="project" value="TreeGrafter"/>
</dbReference>
<feature type="region of interest" description="Disordered" evidence="3">
    <location>
        <begin position="700"/>
        <end position="729"/>
    </location>
</feature>
<evidence type="ECO:0000256" key="3">
    <source>
        <dbReference type="SAM" id="MobiDB-lite"/>
    </source>
</evidence>
<comment type="similarity">
    <text evidence="2">Belongs to the CRP1/MDG1 family.</text>
</comment>
<dbReference type="SMART" id="SM01010">
    <property type="entry name" value="AMPKBI"/>
    <property type="match status" value="1"/>
</dbReference>
<dbReference type="GO" id="GO:0031588">
    <property type="term" value="C:nucleotide-activated protein kinase complex"/>
    <property type="evidence" value="ECO:0007669"/>
    <property type="project" value="TreeGrafter"/>
</dbReference>
<comment type="caution">
    <text evidence="5">The sequence shown here is derived from an EMBL/GenBank/DDBJ whole genome shotgun (WGS) entry which is preliminary data.</text>
</comment>
<dbReference type="AlphaFoldDB" id="A0A8H7XP23"/>
<feature type="region of interest" description="Disordered" evidence="3">
    <location>
        <begin position="1"/>
        <end position="169"/>
    </location>
</feature>
<feature type="compositionally biased region" description="Polar residues" evidence="3">
    <location>
        <begin position="52"/>
        <end position="71"/>
    </location>
</feature>
<dbReference type="OrthoDB" id="531008at2759"/>
<feature type="compositionally biased region" description="Low complexity" evidence="3">
    <location>
        <begin position="574"/>
        <end position="620"/>
    </location>
</feature>